<evidence type="ECO:0000256" key="1">
    <source>
        <dbReference type="SAM" id="MobiDB-lite"/>
    </source>
</evidence>
<keyword evidence="3" id="KW-1185">Reference proteome</keyword>
<name>A0A6H5GAJ6_9HEMI</name>
<dbReference type="EMBL" id="CADCXU010009084">
    <property type="protein sequence ID" value="CAB0000016.1"/>
    <property type="molecule type" value="Genomic_DNA"/>
</dbReference>
<reference evidence="2 3" key="1">
    <citation type="submission" date="2020-02" db="EMBL/GenBank/DDBJ databases">
        <authorList>
            <person name="Ferguson B K."/>
        </authorList>
    </citation>
    <scope>NUCLEOTIDE SEQUENCE [LARGE SCALE GENOMIC DNA]</scope>
</reference>
<gene>
    <name evidence="2" type="ORF">NTEN_LOCUS6201</name>
</gene>
<feature type="non-terminal residue" evidence="2">
    <location>
        <position position="155"/>
    </location>
</feature>
<evidence type="ECO:0000313" key="3">
    <source>
        <dbReference type="Proteomes" id="UP000479000"/>
    </source>
</evidence>
<dbReference type="Proteomes" id="UP000479000">
    <property type="component" value="Unassembled WGS sequence"/>
</dbReference>
<proteinExistence type="predicted"/>
<sequence>MEELMRLFTRMQWQIVSRYLNPTKNRQSSSTYLRGDNRSAYPPIISDHLPKLRVPKWQNQRCLWSRSMLLTIHSNSLASALVVLRGNIKETGSINNIHLFQERRTTLIDDFLPTTTLNVDVLTSTMQSDDHPTEPPQTSQVVAVSVSSSFKRQKP</sequence>
<feature type="compositionally biased region" description="Low complexity" evidence="1">
    <location>
        <begin position="139"/>
        <end position="149"/>
    </location>
</feature>
<organism evidence="2 3">
    <name type="scientific">Nesidiocoris tenuis</name>
    <dbReference type="NCBI Taxonomy" id="355587"/>
    <lineage>
        <taxon>Eukaryota</taxon>
        <taxon>Metazoa</taxon>
        <taxon>Ecdysozoa</taxon>
        <taxon>Arthropoda</taxon>
        <taxon>Hexapoda</taxon>
        <taxon>Insecta</taxon>
        <taxon>Pterygota</taxon>
        <taxon>Neoptera</taxon>
        <taxon>Paraneoptera</taxon>
        <taxon>Hemiptera</taxon>
        <taxon>Heteroptera</taxon>
        <taxon>Panheteroptera</taxon>
        <taxon>Cimicomorpha</taxon>
        <taxon>Miridae</taxon>
        <taxon>Dicyphina</taxon>
        <taxon>Nesidiocoris</taxon>
    </lineage>
</organism>
<accession>A0A6H5GAJ6</accession>
<dbReference type="AlphaFoldDB" id="A0A6H5GAJ6"/>
<protein>
    <submittedName>
        <fullName evidence="2">Uncharacterized protein</fullName>
    </submittedName>
</protein>
<feature type="region of interest" description="Disordered" evidence="1">
    <location>
        <begin position="125"/>
        <end position="155"/>
    </location>
</feature>
<evidence type="ECO:0000313" key="2">
    <source>
        <dbReference type="EMBL" id="CAB0000016.1"/>
    </source>
</evidence>